<keyword evidence="2" id="KW-1185">Reference proteome</keyword>
<dbReference type="AlphaFoldDB" id="A0A919NXZ3"/>
<organism evidence="1 2">
    <name type="scientific">Paractinoplanes tereljensis</name>
    <dbReference type="NCBI Taxonomy" id="571912"/>
    <lineage>
        <taxon>Bacteria</taxon>
        <taxon>Bacillati</taxon>
        <taxon>Actinomycetota</taxon>
        <taxon>Actinomycetes</taxon>
        <taxon>Micromonosporales</taxon>
        <taxon>Micromonosporaceae</taxon>
        <taxon>Paractinoplanes</taxon>
    </lineage>
</organism>
<dbReference type="Proteomes" id="UP000623608">
    <property type="component" value="Unassembled WGS sequence"/>
</dbReference>
<dbReference type="SUPFAM" id="SSF82607">
    <property type="entry name" value="YbaB-like"/>
    <property type="match status" value="1"/>
</dbReference>
<dbReference type="GO" id="GO:0003677">
    <property type="term" value="F:DNA binding"/>
    <property type="evidence" value="ECO:0007669"/>
    <property type="project" value="InterPro"/>
</dbReference>
<reference evidence="1" key="1">
    <citation type="submission" date="2021-01" db="EMBL/GenBank/DDBJ databases">
        <title>Whole genome shotgun sequence of Actinoplanes tereljensis NBRC 105297.</title>
        <authorList>
            <person name="Komaki H."/>
            <person name="Tamura T."/>
        </authorList>
    </citation>
    <scope>NUCLEOTIDE SEQUENCE</scope>
    <source>
        <strain evidence="1">NBRC 105297</strain>
    </source>
</reference>
<sequence>MPLDPDEMISSFEASVGEHTQRTLQLSAELEAAAVTVRSAGGEVTVRVDSAGGLADLRFHSESDGLSRDELARLVLATSRRAQARLAEQVSAIVSGMYGAGSGTAAFVAEAYSNRFPAVDDGEEQR</sequence>
<dbReference type="InterPro" id="IPR004401">
    <property type="entry name" value="YbaB/EbfC"/>
</dbReference>
<name>A0A919NXZ3_9ACTN</name>
<evidence type="ECO:0000313" key="2">
    <source>
        <dbReference type="Proteomes" id="UP000623608"/>
    </source>
</evidence>
<gene>
    <name evidence="1" type="ORF">Ate02nite_84720</name>
</gene>
<dbReference type="Pfam" id="PF02575">
    <property type="entry name" value="YbaB_DNA_bd"/>
    <property type="match status" value="1"/>
</dbReference>
<evidence type="ECO:0000313" key="1">
    <source>
        <dbReference type="EMBL" id="GIF25742.1"/>
    </source>
</evidence>
<accession>A0A919NXZ3</accession>
<dbReference type="RefSeq" id="WP_203813547.1">
    <property type="nucleotide sequence ID" value="NZ_BOMY01000053.1"/>
</dbReference>
<protein>
    <recommendedName>
        <fullName evidence="3">YbaB/EbfC DNA-binding family protein</fullName>
    </recommendedName>
</protein>
<proteinExistence type="predicted"/>
<dbReference type="Gene3D" id="3.30.1310.10">
    <property type="entry name" value="Nucleoid-associated protein YbaB-like domain"/>
    <property type="match status" value="1"/>
</dbReference>
<comment type="caution">
    <text evidence="1">The sequence shown here is derived from an EMBL/GenBank/DDBJ whole genome shotgun (WGS) entry which is preliminary data.</text>
</comment>
<dbReference type="EMBL" id="BOMY01000053">
    <property type="protein sequence ID" value="GIF25742.1"/>
    <property type="molecule type" value="Genomic_DNA"/>
</dbReference>
<dbReference type="InterPro" id="IPR036894">
    <property type="entry name" value="YbaB-like_sf"/>
</dbReference>
<evidence type="ECO:0008006" key="3">
    <source>
        <dbReference type="Google" id="ProtNLM"/>
    </source>
</evidence>